<protein>
    <recommendedName>
        <fullName evidence="2">VWFA domain-containing protein</fullName>
    </recommendedName>
</protein>
<feature type="region of interest" description="Disordered" evidence="1">
    <location>
        <begin position="1"/>
        <end position="50"/>
    </location>
</feature>
<comment type="caution">
    <text evidence="3">The sequence shown here is derived from an EMBL/GenBank/DDBJ whole genome shotgun (WGS) entry which is preliminary data.</text>
</comment>
<evidence type="ECO:0000259" key="2">
    <source>
        <dbReference type="Pfam" id="PF13768"/>
    </source>
</evidence>
<feature type="region of interest" description="Disordered" evidence="1">
    <location>
        <begin position="485"/>
        <end position="551"/>
    </location>
</feature>
<evidence type="ECO:0000313" key="4">
    <source>
        <dbReference type="Proteomes" id="UP000663834"/>
    </source>
</evidence>
<feature type="compositionally biased region" description="Polar residues" evidence="1">
    <location>
        <begin position="486"/>
        <end position="514"/>
    </location>
</feature>
<dbReference type="Proteomes" id="UP000663834">
    <property type="component" value="Unassembled WGS sequence"/>
</dbReference>
<feature type="compositionally biased region" description="Acidic residues" evidence="1">
    <location>
        <begin position="1"/>
        <end position="19"/>
    </location>
</feature>
<reference evidence="3" key="1">
    <citation type="submission" date="2021-02" db="EMBL/GenBank/DDBJ databases">
        <authorList>
            <person name="Nowell W R."/>
        </authorList>
    </citation>
    <scope>NUCLEOTIDE SEQUENCE</scope>
</reference>
<dbReference type="OrthoDB" id="299997at2759"/>
<gene>
    <name evidence="3" type="ORF">KQP761_LOCUS9942</name>
</gene>
<feature type="compositionally biased region" description="Low complexity" evidence="1">
    <location>
        <begin position="520"/>
        <end position="531"/>
    </location>
</feature>
<proteinExistence type="predicted"/>
<accession>A0A815L7G0</accession>
<feature type="domain" description="VWFA" evidence="2">
    <location>
        <begin position="664"/>
        <end position="710"/>
    </location>
</feature>
<dbReference type="PANTHER" id="PTHR46478:SF1">
    <property type="entry name" value="VON WILLEBRAND FACTOR A DOMAIN-CONTAINING PROTEIN 3A"/>
    <property type="match status" value="1"/>
</dbReference>
<organism evidence="3 4">
    <name type="scientific">Rotaria magnacalcarata</name>
    <dbReference type="NCBI Taxonomy" id="392030"/>
    <lineage>
        <taxon>Eukaryota</taxon>
        <taxon>Metazoa</taxon>
        <taxon>Spiralia</taxon>
        <taxon>Gnathifera</taxon>
        <taxon>Rotifera</taxon>
        <taxon>Eurotatoria</taxon>
        <taxon>Bdelloidea</taxon>
        <taxon>Philodinida</taxon>
        <taxon>Philodinidae</taxon>
        <taxon>Rotaria</taxon>
    </lineage>
</organism>
<dbReference type="PANTHER" id="PTHR46478">
    <property type="entry name" value="VON WILLEBRAND FACTOR A DOMAIN-CONTAINING PROTEIN 3A"/>
    <property type="match status" value="1"/>
</dbReference>
<dbReference type="InterPro" id="IPR002035">
    <property type="entry name" value="VWF_A"/>
</dbReference>
<evidence type="ECO:0000313" key="3">
    <source>
        <dbReference type="EMBL" id="CAF1406166.1"/>
    </source>
</evidence>
<dbReference type="EMBL" id="CAJNOW010004132">
    <property type="protein sequence ID" value="CAF1406166.1"/>
    <property type="molecule type" value="Genomic_DNA"/>
</dbReference>
<sequence length="736" mass="83254">MSLGDESEESLTSLTDDDQPSLRNLDDNDDDDEQHYQYHQPDNDHDFIPFSARGVAPDELQATHINHYHDLSRVTAESRDFSITRPSQFWLAQNGLIANGLTLKELLTKGKVSLPTSDKTGRAIQHIAFDSLIINDFECRLHTTIETLSNRIRWLLQDSRKVFGVVQGARVLVILDFSQGQASFGRGDEYHKHLMQLIEEQLIYKEQLGFIAYGTDIDALWNGVRDVNTRALDELRAWIASLKSSFGCSDENCTHIDSTCPNNNSKCAFKTNSSSNLLKALRRVSLMSNFDTLLLVVGSLPDQNIDVIADYLSQLFCGQDVPRIHAVSYDCSHHLVNALLKTVTASASAFASLASARNRTEPTSNALVPHNPLNALQNLSNDIPEIVKHTYHCYSHDEPRQIYNSTDIRLLVREIQRAYELLSRINEMRHGALGSALVSIENELNLEMSRYPQSKFLPRPPNHEAPLHFAQNLIDQSSIIYARQQRGLSSTTTGRPPSARSQGKTSNVRFNDTASIAGRSAASSHKSATSSLKNRDTSETKPTQPLPILSSNNPAVYRTSADWLNQHGLLAKKLTLFQILAPNAYSPCEDYIPILRKTVTSQVHERAMVQVDWHDGTTKNVHVDLAGLYEYQKRLKKLVELYEQRMEWLCSSSRKIFGSMVENNIILLVDCSQSNRDYIIHIQHSLRLLLEQQLFGRKFFNIIAFGTNHKDGLLRFKPTMVQPTIENLQHAWQWVR</sequence>
<evidence type="ECO:0000256" key="1">
    <source>
        <dbReference type="SAM" id="MobiDB-lite"/>
    </source>
</evidence>
<dbReference type="Pfam" id="PF13768">
    <property type="entry name" value="VWA_3"/>
    <property type="match status" value="2"/>
</dbReference>
<dbReference type="AlphaFoldDB" id="A0A815L7G0"/>
<feature type="domain" description="VWFA" evidence="2">
    <location>
        <begin position="170"/>
        <end position="248"/>
    </location>
</feature>
<name>A0A815L7G0_9BILA</name>